<dbReference type="Gene3D" id="3.30.2270.10">
    <property type="entry name" value="Folate-binding superfamily"/>
    <property type="match status" value="1"/>
</dbReference>
<evidence type="ECO:0000313" key="1">
    <source>
        <dbReference type="EMBL" id="MBB6486083.1"/>
    </source>
</evidence>
<accession>A0A7X0MEJ9</accession>
<dbReference type="EC" id="1.5.3.1" evidence="1"/>
<dbReference type="RefSeq" id="WP_184706224.1">
    <property type="nucleotide sequence ID" value="NZ_JACHBG010000007.1"/>
</dbReference>
<protein>
    <submittedName>
        <fullName evidence="1">Sarcosine oxidase subunit delta</fullName>
        <ecNumber evidence="1">1.5.3.1</ecNumber>
    </submittedName>
</protein>
<dbReference type="EMBL" id="JACHBG010000007">
    <property type="protein sequence ID" value="MBB6486083.1"/>
    <property type="molecule type" value="Genomic_DNA"/>
</dbReference>
<dbReference type="AlphaFoldDB" id="A0A7X0MEJ9"/>
<evidence type="ECO:0000313" key="2">
    <source>
        <dbReference type="Proteomes" id="UP000565576"/>
    </source>
</evidence>
<dbReference type="InterPro" id="IPR038561">
    <property type="entry name" value="SoxD_sf"/>
</dbReference>
<organism evidence="1 2">
    <name type="scientific">Rhizobium lusitanum</name>
    <dbReference type="NCBI Taxonomy" id="293958"/>
    <lineage>
        <taxon>Bacteria</taxon>
        <taxon>Pseudomonadati</taxon>
        <taxon>Pseudomonadota</taxon>
        <taxon>Alphaproteobacteria</taxon>
        <taxon>Hyphomicrobiales</taxon>
        <taxon>Rhizobiaceae</taxon>
        <taxon>Rhizobium/Agrobacterium group</taxon>
        <taxon>Rhizobium</taxon>
    </lineage>
</organism>
<comment type="caution">
    <text evidence="1">The sequence shown here is derived from an EMBL/GenBank/DDBJ whole genome shotgun (WGS) entry which is preliminary data.</text>
</comment>
<dbReference type="Pfam" id="PF04267">
    <property type="entry name" value="SoxD"/>
    <property type="match status" value="1"/>
</dbReference>
<dbReference type="GO" id="GO:0046653">
    <property type="term" value="P:tetrahydrofolate metabolic process"/>
    <property type="evidence" value="ECO:0007669"/>
    <property type="project" value="InterPro"/>
</dbReference>
<keyword evidence="1" id="KW-0560">Oxidoreductase</keyword>
<dbReference type="Proteomes" id="UP000565576">
    <property type="component" value="Unassembled WGS sequence"/>
</dbReference>
<dbReference type="GO" id="GO:0008115">
    <property type="term" value="F:sarcosine oxidase activity"/>
    <property type="evidence" value="ECO:0007669"/>
    <property type="project" value="UniProtKB-EC"/>
</dbReference>
<name>A0A7X0MEJ9_9HYPH</name>
<gene>
    <name evidence="1" type="ORF">GGD46_003378</name>
</gene>
<dbReference type="InterPro" id="IPR006279">
    <property type="entry name" value="SoxD"/>
</dbReference>
<proteinExistence type="predicted"/>
<reference evidence="1 2" key="1">
    <citation type="submission" date="2020-08" db="EMBL/GenBank/DDBJ databases">
        <title>Genomic Encyclopedia of Type Strains, Phase IV (KMG-V): Genome sequencing to study the core and pangenomes of soil and plant-associated prokaryotes.</title>
        <authorList>
            <person name="Whitman W."/>
        </authorList>
    </citation>
    <scope>NUCLEOTIDE SEQUENCE [LARGE SCALE GENOMIC DNA]</scope>
    <source>
        <strain evidence="1 2">SEMIA 4060</strain>
    </source>
</reference>
<sequence length="88" mass="9799">MQLFPCPFCGPRSESEFHFGGDSGNIRPEGSDVSDETWSSYLYLRNNQKGPASEVWMHMTCGEMFRMDRDTVTHAVVSSAAFLGDAQS</sequence>